<evidence type="ECO:0000256" key="1">
    <source>
        <dbReference type="SAM" id="MobiDB-lite"/>
    </source>
</evidence>
<feature type="region of interest" description="Disordered" evidence="1">
    <location>
        <begin position="1"/>
        <end position="28"/>
    </location>
</feature>
<dbReference type="Proteomes" id="UP001157167">
    <property type="component" value="Unassembled WGS sequence"/>
</dbReference>
<keyword evidence="3" id="KW-1185">Reference proteome</keyword>
<accession>A0ABQ6FAQ7</accession>
<evidence type="ECO:0000313" key="3">
    <source>
        <dbReference type="Proteomes" id="UP001157167"/>
    </source>
</evidence>
<proteinExistence type="predicted"/>
<comment type="caution">
    <text evidence="2">The sequence shown here is derived from an EMBL/GenBank/DDBJ whole genome shotgun (WGS) entry which is preliminary data.</text>
</comment>
<organism evidence="2 3">
    <name type="scientific">Zoogloea oryzae</name>
    <dbReference type="NCBI Taxonomy" id="310767"/>
    <lineage>
        <taxon>Bacteria</taxon>
        <taxon>Pseudomonadati</taxon>
        <taxon>Pseudomonadota</taxon>
        <taxon>Betaproteobacteria</taxon>
        <taxon>Rhodocyclales</taxon>
        <taxon>Zoogloeaceae</taxon>
        <taxon>Zoogloea</taxon>
    </lineage>
</organism>
<dbReference type="RefSeq" id="WP_284187624.1">
    <property type="nucleotide sequence ID" value="NZ_BSPX01000022.1"/>
</dbReference>
<evidence type="ECO:0000313" key="2">
    <source>
        <dbReference type="EMBL" id="GLT22307.1"/>
    </source>
</evidence>
<protein>
    <submittedName>
        <fullName evidence="2">Uncharacterized protein</fullName>
    </submittedName>
</protein>
<dbReference type="EMBL" id="BSPX01000022">
    <property type="protein sequence ID" value="GLT22307.1"/>
    <property type="molecule type" value="Genomic_DNA"/>
</dbReference>
<name>A0ABQ6FAQ7_9RHOO</name>
<reference evidence="3" key="1">
    <citation type="journal article" date="2019" name="Int. J. Syst. Evol. Microbiol.">
        <title>The Global Catalogue of Microorganisms (GCM) 10K type strain sequencing project: providing services to taxonomists for standard genome sequencing and annotation.</title>
        <authorList>
            <consortium name="The Broad Institute Genomics Platform"/>
            <consortium name="The Broad Institute Genome Sequencing Center for Infectious Disease"/>
            <person name="Wu L."/>
            <person name="Ma J."/>
        </authorList>
    </citation>
    <scope>NUCLEOTIDE SEQUENCE [LARGE SCALE GENOMIC DNA]</scope>
    <source>
        <strain evidence="3">NBRC 102407</strain>
    </source>
</reference>
<gene>
    <name evidence="2" type="ORF">GCM10007933_17660</name>
</gene>
<sequence length="60" mass="6727">MSHTFLKFDPATDLPERVGGPETPRATKPRGGLVFIDLDAEWVAVADAWRDTPLSRIFEE</sequence>